<dbReference type="InterPro" id="IPR029063">
    <property type="entry name" value="SAM-dependent_MTases_sf"/>
</dbReference>
<dbReference type="InterPro" id="IPR053202">
    <property type="entry name" value="EGF_Rcpt_Signaling_Reg"/>
</dbReference>
<organism evidence="2 3">
    <name type="scientific">Muricoccus nepalensis</name>
    <dbReference type="NCBI Taxonomy" id="1854500"/>
    <lineage>
        <taxon>Bacteria</taxon>
        <taxon>Pseudomonadati</taxon>
        <taxon>Pseudomonadota</taxon>
        <taxon>Alphaproteobacteria</taxon>
        <taxon>Acetobacterales</taxon>
        <taxon>Roseomonadaceae</taxon>
        <taxon>Muricoccus</taxon>
    </lineage>
</organism>
<dbReference type="GO" id="GO:0032259">
    <property type="term" value="P:methylation"/>
    <property type="evidence" value="ECO:0007669"/>
    <property type="project" value="UniProtKB-KW"/>
</dbReference>
<dbReference type="GO" id="GO:0005737">
    <property type="term" value="C:cytoplasm"/>
    <property type="evidence" value="ECO:0007669"/>
    <property type="project" value="GOC"/>
</dbReference>
<dbReference type="GO" id="GO:0008168">
    <property type="term" value="F:methyltransferase activity"/>
    <property type="evidence" value="ECO:0007669"/>
    <property type="project" value="UniProtKB-KW"/>
</dbReference>
<keyword evidence="3" id="KW-1185">Reference proteome</keyword>
<sequence length="254" mass="28694">MVHSISHRIYRRVRQLTRLPPEALRSLLPSFSQFGEDHAMLRLLRPQPQGTFVDVGANDPLEGSNTAFLYSLGWSGLAIDPNPQFAAKFRKARPRDTYLTMGVAETPSTLTYYEFEYDKFNTFSEERANLIAADGNPLKGQHAVECRSLRDIVGEHLPGRHVDLLSVDCEGLDLEVLRSAGLDDMRPTVLIVEDFEGFRGFQAGRREGALDEFLRGAGYLPVCQLAWSAIYVAQDWRRLPQGAFRFPEEMGYLP</sequence>
<dbReference type="Pfam" id="PF05050">
    <property type="entry name" value="Methyltransf_21"/>
    <property type="match status" value="1"/>
</dbReference>
<evidence type="ECO:0000259" key="1">
    <source>
        <dbReference type="Pfam" id="PF05050"/>
    </source>
</evidence>
<dbReference type="GO" id="GO:0016197">
    <property type="term" value="P:endosomal transport"/>
    <property type="evidence" value="ECO:0007669"/>
    <property type="project" value="TreeGrafter"/>
</dbReference>
<accession>A0A502GK14</accession>
<protein>
    <submittedName>
        <fullName evidence="2">FkbM family methyltransferase</fullName>
    </submittedName>
</protein>
<dbReference type="Gene3D" id="3.40.50.150">
    <property type="entry name" value="Vaccinia Virus protein VP39"/>
    <property type="match status" value="1"/>
</dbReference>
<dbReference type="InterPro" id="IPR006342">
    <property type="entry name" value="FkbM_mtfrase"/>
</dbReference>
<dbReference type="EMBL" id="RCZP01000001">
    <property type="protein sequence ID" value="TPG61153.1"/>
    <property type="molecule type" value="Genomic_DNA"/>
</dbReference>
<evidence type="ECO:0000313" key="3">
    <source>
        <dbReference type="Proteomes" id="UP000317078"/>
    </source>
</evidence>
<reference evidence="2 3" key="1">
    <citation type="journal article" date="2019" name="Environ. Microbiol.">
        <title>Species interactions and distinct microbial communities in high Arctic permafrost affected cryosols are associated with the CH4 and CO2 gas fluxes.</title>
        <authorList>
            <person name="Altshuler I."/>
            <person name="Hamel J."/>
            <person name="Turney S."/>
            <person name="Magnuson E."/>
            <person name="Levesque R."/>
            <person name="Greer C."/>
            <person name="Whyte L.G."/>
        </authorList>
    </citation>
    <scope>NUCLEOTIDE SEQUENCE [LARGE SCALE GENOMIC DNA]</scope>
    <source>
        <strain evidence="2 3">S9.3B</strain>
    </source>
</reference>
<feature type="domain" description="Methyltransferase FkbM" evidence="1">
    <location>
        <begin position="54"/>
        <end position="219"/>
    </location>
</feature>
<comment type="caution">
    <text evidence="2">The sequence shown here is derived from an EMBL/GenBank/DDBJ whole genome shotgun (WGS) entry which is preliminary data.</text>
</comment>
<dbReference type="PANTHER" id="PTHR34009:SF2">
    <property type="entry name" value="PROTEIN STAR"/>
    <property type="match status" value="1"/>
</dbReference>
<dbReference type="SUPFAM" id="SSF53335">
    <property type="entry name" value="S-adenosyl-L-methionine-dependent methyltransferases"/>
    <property type="match status" value="1"/>
</dbReference>
<dbReference type="Proteomes" id="UP000317078">
    <property type="component" value="Unassembled WGS sequence"/>
</dbReference>
<keyword evidence="2" id="KW-0808">Transferase</keyword>
<keyword evidence="2" id="KW-0489">Methyltransferase</keyword>
<dbReference type="OrthoDB" id="9801609at2"/>
<dbReference type="RefSeq" id="WP_140880882.1">
    <property type="nucleotide sequence ID" value="NZ_RCZP01000001.1"/>
</dbReference>
<proteinExistence type="predicted"/>
<dbReference type="GO" id="GO:0006888">
    <property type="term" value="P:endoplasmic reticulum to Golgi vesicle-mediated transport"/>
    <property type="evidence" value="ECO:0007669"/>
    <property type="project" value="TreeGrafter"/>
</dbReference>
<dbReference type="GO" id="GO:0005886">
    <property type="term" value="C:plasma membrane"/>
    <property type="evidence" value="ECO:0007669"/>
    <property type="project" value="TreeGrafter"/>
</dbReference>
<evidence type="ECO:0000313" key="2">
    <source>
        <dbReference type="EMBL" id="TPG61153.1"/>
    </source>
</evidence>
<dbReference type="PANTHER" id="PTHR34009">
    <property type="entry name" value="PROTEIN STAR"/>
    <property type="match status" value="1"/>
</dbReference>
<dbReference type="NCBIfam" id="TIGR01444">
    <property type="entry name" value="fkbM_fam"/>
    <property type="match status" value="1"/>
</dbReference>
<gene>
    <name evidence="2" type="ORF">EAH89_00905</name>
</gene>
<name>A0A502GK14_9PROT</name>
<dbReference type="AlphaFoldDB" id="A0A502GK14"/>